<dbReference type="PROSITE" id="PS50181">
    <property type="entry name" value="FBOX"/>
    <property type="match status" value="1"/>
</dbReference>
<accession>A0AA41S0D1</accession>
<evidence type="ECO:0000259" key="2">
    <source>
        <dbReference type="PROSITE" id="PS50181"/>
    </source>
</evidence>
<dbReference type="SUPFAM" id="SSF50965">
    <property type="entry name" value="Galactose oxidase, central domain"/>
    <property type="match status" value="1"/>
</dbReference>
<dbReference type="SMART" id="SM00256">
    <property type="entry name" value="FBOX"/>
    <property type="match status" value="1"/>
</dbReference>
<evidence type="ECO:0000313" key="3">
    <source>
        <dbReference type="EMBL" id="MCL7026879.1"/>
    </source>
</evidence>
<dbReference type="InterPro" id="IPR050796">
    <property type="entry name" value="SCF_F-box_component"/>
</dbReference>
<protein>
    <recommendedName>
        <fullName evidence="2">F-box domain-containing protein</fullName>
    </recommendedName>
</protein>
<dbReference type="AlphaFoldDB" id="A0AA41S0D1"/>
<dbReference type="InterPro" id="IPR011043">
    <property type="entry name" value="Gal_Oxase/kelch_b-propeller"/>
</dbReference>
<dbReference type="Pfam" id="PF07734">
    <property type="entry name" value="FBA_1"/>
    <property type="match status" value="1"/>
</dbReference>
<dbReference type="Pfam" id="PF00646">
    <property type="entry name" value="F-box"/>
    <property type="match status" value="1"/>
</dbReference>
<name>A0AA41S0D1_PAPNU</name>
<dbReference type="InterPro" id="IPR017451">
    <property type="entry name" value="F-box-assoc_interact_dom"/>
</dbReference>
<dbReference type="CDD" id="cd22157">
    <property type="entry name" value="F-box_AtFBW1-like"/>
    <property type="match status" value="1"/>
</dbReference>
<evidence type="ECO:0000256" key="1">
    <source>
        <dbReference type="SAM" id="MobiDB-lite"/>
    </source>
</evidence>
<dbReference type="InterPro" id="IPR006527">
    <property type="entry name" value="F-box-assoc_dom_typ1"/>
</dbReference>
<dbReference type="SUPFAM" id="SSF81383">
    <property type="entry name" value="F-box domain"/>
    <property type="match status" value="1"/>
</dbReference>
<keyword evidence="4" id="KW-1185">Reference proteome</keyword>
<dbReference type="PANTHER" id="PTHR31672">
    <property type="entry name" value="BNACNNG10540D PROTEIN"/>
    <property type="match status" value="1"/>
</dbReference>
<dbReference type="NCBIfam" id="TIGR01640">
    <property type="entry name" value="F_box_assoc_1"/>
    <property type="match status" value="1"/>
</dbReference>
<dbReference type="InterPro" id="IPR036047">
    <property type="entry name" value="F-box-like_dom_sf"/>
</dbReference>
<sequence length="417" mass="47451">MENFPDEITLEILSRLPVKTVCRFRCVSKDWLKLFQNPGFIKKHMKHSIENNQYSLMLKEGCNLYSMDLNQTLESNKALQIDYPFDSSKGEIAMWGSCNGLVCFSINPYKDSHVMYIWNPSTVQYKKIPVAPIKGPPLVTATDEIFPGVTITDYFAYGFGYDSKIDDYKLIRMVDFPVEHRCEVRIYTLGTNSWTDASFLHYRLTHPSIAGVLSNEAIHWIATPDGTQGDLVIVSYDIRNDTFQQVVGPNSLSTELALSICGFDGFLCLLGKTHDVQIEVWVMKEYGVTESWTKIVTISQPEVIPSFLYVRPIKWFKNGQILLEKDQTSLALYDPKSHKAIDLEVDGVSEWLEAEIFLKSLVPVTSDTDIAAQKQTEDATKNMDKGEKEQKKKNTNNNNSKKKKQRTKGGVLFYGML</sequence>
<feature type="compositionally biased region" description="Basic and acidic residues" evidence="1">
    <location>
        <begin position="375"/>
        <end position="392"/>
    </location>
</feature>
<evidence type="ECO:0000313" key="4">
    <source>
        <dbReference type="Proteomes" id="UP001177140"/>
    </source>
</evidence>
<feature type="domain" description="F-box" evidence="2">
    <location>
        <begin position="1"/>
        <end position="44"/>
    </location>
</feature>
<reference evidence="3" key="1">
    <citation type="submission" date="2022-03" db="EMBL/GenBank/DDBJ databases">
        <title>A functionally conserved STORR gene fusion in Papaver species that diverged 16.8 million years ago.</title>
        <authorList>
            <person name="Catania T."/>
        </authorList>
    </citation>
    <scope>NUCLEOTIDE SEQUENCE</scope>
    <source>
        <strain evidence="3">S-191538</strain>
    </source>
</reference>
<dbReference type="EMBL" id="JAJJMA010062120">
    <property type="protein sequence ID" value="MCL7026879.1"/>
    <property type="molecule type" value="Genomic_DNA"/>
</dbReference>
<dbReference type="Gene3D" id="1.20.1280.50">
    <property type="match status" value="1"/>
</dbReference>
<dbReference type="InterPro" id="IPR001810">
    <property type="entry name" value="F-box_dom"/>
</dbReference>
<organism evidence="3 4">
    <name type="scientific">Papaver nudicaule</name>
    <name type="common">Iceland poppy</name>
    <dbReference type="NCBI Taxonomy" id="74823"/>
    <lineage>
        <taxon>Eukaryota</taxon>
        <taxon>Viridiplantae</taxon>
        <taxon>Streptophyta</taxon>
        <taxon>Embryophyta</taxon>
        <taxon>Tracheophyta</taxon>
        <taxon>Spermatophyta</taxon>
        <taxon>Magnoliopsida</taxon>
        <taxon>Ranunculales</taxon>
        <taxon>Papaveraceae</taxon>
        <taxon>Papaveroideae</taxon>
        <taxon>Papaver</taxon>
    </lineage>
</organism>
<dbReference type="Proteomes" id="UP001177140">
    <property type="component" value="Unassembled WGS sequence"/>
</dbReference>
<gene>
    <name evidence="3" type="ORF">MKW94_015533</name>
</gene>
<dbReference type="PANTHER" id="PTHR31672:SF13">
    <property type="entry name" value="F-BOX PROTEIN CPR30-LIKE"/>
    <property type="match status" value="1"/>
</dbReference>
<comment type="caution">
    <text evidence="3">The sequence shown here is derived from an EMBL/GenBank/DDBJ whole genome shotgun (WGS) entry which is preliminary data.</text>
</comment>
<proteinExistence type="predicted"/>
<feature type="region of interest" description="Disordered" evidence="1">
    <location>
        <begin position="374"/>
        <end position="409"/>
    </location>
</feature>